<dbReference type="Gene3D" id="1.20.140.10">
    <property type="entry name" value="Butyryl-CoA Dehydrogenase, subunit A, domain 3"/>
    <property type="match status" value="1"/>
</dbReference>
<comment type="caution">
    <text evidence="2">The sequence shown here is derived from an EMBL/GenBank/DDBJ whole genome shotgun (WGS) entry which is preliminary data.</text>
</comment>
<proteinExistence type="predicted"/>
<sequence length="104" mass="11292">MLPRGRPGLRLIDDWDGMGQPGIAKNAVRDAIGYARDRARAVRHSGVGHAVQDPFVQHTVGEMAALGYGAEATVAHAPRGRSPPTHSRHIRMGMCGRPREFTQT</sequence>
<evidence type="ECO:0000256" key="1">
    <source>
        <dbReference type="SAM" id="MobiDB-lite"/>
    </source>
</evidence>
<accession>A0A6G4A6M5</accession>
<reference evidence="2" key="1">
    <citation type="submission" date="2020-02" db="EMBL/GenBank/DDBJ databases">
        <title>A new Streptomyces sp. for controlling soil-borne diseases.</title>
        <authorList>
            <person name="Li X."/>
            <person name="Tian Y."/>
            <person name="Gao K."/>
        </authorList>
    </citation>
    <scope>NUCLEOTIDE SEQUENCE [LARGE SCALE GENOMIC DNA]</scope>
    <source>
        <strain evidence="2">0250</strain>
    </source>
</reference>
<dbReference type="EMBL" id="JAAIKT010000001">
    <property type="protein sequence ID" value="NEW69046.1"/>
    <property type="molecule type" value="Genomic_DNA"/>
</dbReference>
<gene>
    <name evidence="2" type="ORF">G4H13_01130</name>
</gene>
<organism evidence="2 3">
    <name type="scientific">Streptomyces rhizosphaericus</name>
    <dbReference type="NCBI Taxonomy" id="114699"/>
    <lineage>
        <taxon>Bacteria</taxon>
        <taxon>Bacillati</taxon>
        <taxon>Actinomycetota</taxon>
        <taxon>Actinomycetes</taxon>
        <taxon>Kitasatosporales</taxon>
        <taxon>Streptomycetaceae</taxon>
        <taxon>Streptomyces</taxon>
        <taxon>Streptomyces violaceusniger group</taxon>
    </lineage>
</organism>
<dbReference type="GO" id="GO:0016627">
    <property type="term" value="F:oxidoreductase activity, acting on the CH-CH group of donors"/>
    <property type="evidence" value="ECO:0007669"/>
    <property type="project" value="InterPro"/>
</dbReference>
<dbReference type="Proteomes" id="UP000476310">
    <property type="component" value="Unassembled WGS sequence"/>
</dbReference>
<dbReference type="RefSeq" id="WP_164422746.1">
    <property type="nucleotide sequence ID" value="NZ_JAAIKT010000001.1"/>
</dbReference>
<evidence type="ECO:0000313" key="2">
    <source>
        <dbReference type="EMBL" id="NEW69046.1"/>
    </source>
</evidence>
<dbReference type="AlphaFoldDB" id="A0A6G4A6M5"/>
<feature type="region of interest" description="Disordered" evidence="1">
    <location>
        <begin position="75"/>
        <end position="104"/>
    </location>
</feature>
<name>A0A6G4A6M5_9ACTN</name>
<protein>
    <submittedName>
        <fullName evidence="2">Uncharacterized protein</fullName>
    </submittedName>
</protein>
<dbReference type="InterPro" id="IPR036250">
    <property type="entry name" value="AcylCo_DH-like_C"/>
</dbReference>
<keyword evidence="3" id="KW-1185">Reference proteome</keyword>
<dbReference type="SUPFAM" id="SSF47203">
    <property type="entry name" value="Acyl-CoA dehydrogenase C-terminal domain-like"/>
    <property type="match status" value="1"/>
</dbReference>
<evidence type="ECO:0000313" key="3">
    <source>
        <dbReference type="Proteomes" id="UP000476310"/>
    </source>
</evidence>